<dbReference type="PANTHER" id="PTHR12110:SF21">
    <property type="entry name" value="XYLOSE ISOMERASE-LIKE TIM BARREL DOMAIN-CONTAINING PROTEIN"/>
    <property type="match status" value="1"/>
</dbReference>
<evidence type="ECO:0000313" key="3">
    <source>
        <dbReference type="Proteomes" id="UP000541810"/>
    </source>
</evidence>
<dbReference type="PANTHER" id="PTHR12110">
    <property type="entry name" value="HYDROXYPYRUVATE ISOMERASE"/>
    <property type="match status" value="1"/>
</dbReference>
<evidence type="ECO:0000313" key="2">
    <source>
        <dbReference type="EMBL" id="MBB6428397.1"/>
    </source>
</evidence>
<dbReference type="GO" id="GO:0016853">
    <property type="term" value="F:isomerase activity"/>
    <property type="evidence" value="ECO:0007669"/>
    <property type="project" value="UniProtKB-KW"/>
</dbReference>
<dbReference type="EMBL" id="JACHGY010000001">
    <property type="protein sequence ID" value="MBB6428397.1"/>
    <property type="molecule type" value="Genomic_DNA"/>
</dbReference>
<dbReference type="AlphaFoldDB" id="A0A7X0H336"/>
<dbReference type="InterPro" id="IPR013022">
    <property type="entry name" value="Xyl_isomerase-like_TIM-brl"/>
</dbReference>
<dbReference type="RefSeq" id="WP_184675501.1">
    <property type="nucleotide sequence ID" value="NZ_JACHGY010000001.1"/>
</dbReference>
<name>A0A7X0H336_9BACT</name>
<comment type="caution">
    <text evidence="2">The sequence shown here is derived from an EMBL/GenBank/DDBJ whole genome shotgun (WGS) entry which is preliminary data.</text>
</comment>
<sequence>MPDLIGIDLKPHQSIELAAKHGFAGVDLRLTRHLAWIEAYGPEALADLMDEHGIRAGYASMLTRTLSASPPEWNETLELLPRICRCAESLGYTRAGVVVLPYDDRLDFPANRKHHLDRLAQVAPIMNDHGIRIGLEYVSPKTRRADATFTFIHNMNMMLELLADARQPNLGLMLDSFHWHAASESTQNISQLNREQVVVVHVNDAPRDTPVEQLDIRERELPGQTGVINLNGFIQALAELGYDGPVTSEPTNDRWPSTPADIAANQTYQSIHNMIASARSNTNNRASS</sequence>
<dbReference type="Pfam" id="PF01261">
    <property type="entry name" value="AP_endonuc_2"/>
    <property type="match status" value="1"/>
</dbReference>
<dbReference type="Gene3D" id="3.20.20.150">
    <property type="entry name" value="Divalent-metal-dependent TIM barrel enzymes"/>
    <property type="match status" value="1"/>
</dbReference>
<dbReference type="Proteomes" id="UP000541810">
    <property type="component" value="Unassembled WGS sequence"/>
</dbReference>
<keyword evidence="3" id="KW-1185">Reference proteome</keyword>
<feature type="domain" description="Xylose isomerase-like TIM barrel" evidence="1">
    <location>
        <begin position="15"/>
        <end position="258"/>
    </location>
</feature>
<accession>A0A7X0H336</accession>
<keyword evidence="2" id="KW-0413">Isomerase</keyword>
<evidence type="ECO:0000259" key="1">
    <source>
        <dbReference type="Pfam" id="PF01261"/>
    </source>
</evidence>
<gene>
    <name evidence="2" type="ORF">HNQ40_000203</name>
</gene>
<dbReference type="InterPro" id="IPR050312">
    <property type="entry name" value="IolE/XylAMocC-like"/>
</dbReference>
<organism evidence="2 3">
    <name type="scientific">Algisphaera agarilytica</name>
    <dbReference type="NCBI Taxonomy" id="1385975"/>
    <lineage>
        <taxon>Bacteria</taxon>
        <taxon>Pseudomonadati</taxon>
        <taxon>Planctomycetota</taxon>
        <taxon>Phycisphaerae</taxon>
        <taxon>Phycisphaerales</taxon>
        <taxon>Phycisphaeraceae</taxon>
        <taxon>Algisphaera</taxon>
    </lineage>
</organism>
<reference evidence="2 3" key="1">
    <citation type="submission" date="2020-08" db="EMBL/GenBank/DDBJ databases">
        <title>Genomic Encyclopedia of Type Strains, Phase IV (KMG-IV): sequencing the most valuable type-strain genomes for metagenomic binning, comparative biology and taxonomic classification.</title>
        <authorList>
            <person name="Goeker M."/>
        </authorList>
    </citation>
    <scope>NUCLEOTIDE SEQUENCE [LARGE SCALE GENOMIC DNA]</scope>
    <source>
        <strain evidence="2 3">DSM 103725</strain>
    </source>
</reference>
<dbReference type="SUPFAM" id="SSF51658">
    <property type="entry name" value="Xylose isomerase-like"/>
    <property type="match status" value="1"/>
</dbReference>
<proteinExistence type="predicted"/>
<protein>
    <submittedName>
        <fullName evidence="2">Sugar phosphate isomerase/epimerase</fullName>
    </submittedName>
</protein>
<dbReference type="InterPro" id="IPR036237">
    <property type="entry name" value="Xyl_isomerase-like_sf"/>
</dbReference>